<keyword evidence="1" id="KW-0285">Flavoprotein</keyword>
<proteinExistence type="predicted"/>
<evidence type="ECO:0000313" key="5">
    <source>
        <dbReference type="Proteomes" id="UP001154282"/>
    </source>
</evidence>
<evidence type="ECO:0000259" key="3">
    <source>
        <dbReference type="Pfam" id="PF08031"/>
    </source>
</evidence>
<dbReference type="InterPro" id="IPR016169">
    <property type="entry name" value="FAD-bd_PCMH_sub2"/>
</dbReference>
<dbReference type="Pfam" id="PF08031">
    <property type="entry name" value="BBE"/>
    <property type="match status" value="1"/>
</dbReference>
<reference evidence="4" key="1">
    <citation type="submission" date="2022-08" db="EMBL/GenBank/DDBJ databases">
        <authorList>
            <person name="Gutierrez-Valencia J."/>
        </authorList>
    </citation>
    <scope>NUCLEOTIDE SEQUENCE</scope>
</reference>
<name>A0AAV0QMS7_9ROSI</name>
<dbReference type="Gene3D" id="3.30.465.10">
    <property type="match status" value="1"/>
</dbReference>
<accession>A0AAV0QMS7</accession>
<dbReference type="AlphaFoldDB" id="A0AAV0QMS7"/>
<dbReference type="Proteomes" id="UP001154282">
    <property type="component" value="Unassembled WGS sequence"/>
</dbReference>
<organism evidence="4 5">
    <name type="scientific">Linum tenue</name>
    <dbReference type="NCBI Taxonomy" id="586396"/>
    <lineage>
        <taxon>Eukaryota</taxon>
        <taxon>Viridiplantae</taxon>
        <taxon>Streptophyta</taxon>
        <taxon>Embryophyta</taxon>
        <taxon>Tracheophyta</taxon>
        <taxon>Spermatophyta</taxon>
        <taxon>Magnoliopsida</taxon>
        <taxon>eudicotyledons</taxon>
        <taxon>Gunneridae</taxon>
        <taxon>Pentapetalae</taxon>
        <taxon>rosids</taxon>
        <taxon>fabids</taxon>
        <taxon>Malpighiales</taxon>
        <taxon>Linaceae</taxon>
        <taxon>Linum</taxon>
    </lineage>
</organism>
<feature type="domain" description="Berberine/berberine-like" evidence="3">
    <location>
        <begin position="105"/>
        <end position="148"/>
    </location>
</feature>
<keyword evidence="5" id="KW-1185">Reference proteome</keyword>
<evidence type="ECO:0000256" key="2">
    <source>
        <dbReference type="ARBA" id="ARBA00022827"/>
    </source>
</evidence>
<dbReference type="GO" id="GO:0016491">
    <property type="term" value="F:oxidoreductase activity"/>
    <property type="evidence" value="ECO:0007669"/>
    <property type="project" value="InterPro"/>
</dbReference>
<dbReference type="InterPro" id="IPR012951">
    <property type="entry name" value="BBE"/>
</dbReference>
<keyword evidence="2" id="KW-0274">FAD</keyword>
<dbReference type="GO" id="GO:0050660">
    <property type="term" value="F:flavin adenine dinucleotide binding"/>
    <property type="evidence" value="ECO:0007669"/>
    <property type="project" value="InterPro"/>
</dbReference>
<dbReference type="PANTHER" id="PTHR32448">
    <property type="entry name" value="OS08G0158400 PROTEIN"/>
    <property type="match status" value="1"/>
</dbReference>
<dbReference type="EMBL" id="CAMGYJ010000009">
    <property type="protein sequence ID" value="CAI0545679.1"/>
    <property type="molecule type" value="Genomic_DNA"/>
</dbReference>
<gene>
    <name evidence="4" type="ORF">LITE_LOCUS43678</name>
</gene>
<sequence length="158" mass="18308">MAVAAGSSFWVSAAPTSFVAEQNLETGCLKESRKQEFTLFRSELGKRREVVPKFVVHGFIYTEPPKAKSCRHVDSRQQPELGKMVEGGMNIFERNSDRKVVMDNYEDWSYEEARRSYGVKYFKQNFNRLVRIKKKVDPGNFFRNAQSILFLPIDDLVN</sequence>
<evidence type="ECO:0000313" key="4">
    <source>
        <dbReference type="EMBL" id="CAI0545679.1"/>
    </source>
</evidence>
<evidence type="ECO:0000256" key="1">
    <source>
        <dbReference type="ARBA" id="ARBA00022630"/>
    </source>
</evidence>
<comment type="caution">
    <text evidence="4">The sequence shown here is derived from an EMBL/GenBank/DDBJ whole genome shotgun (WGS) entry which is preliminary data.</text>
</comment>
<protein>
    <recommendedName>
        <fullName evidence="3">Berberine/berberine-like domain-containing protein</fullName>
    </recommendedName>
</protein>